<dbReference type="Pfam" id="PF01529">
    <property type="entry name" value="DHHC"/>
    <property type="match status" value="1"/>
</dbReference>
<dbReference type="PANTHER" id="PTHR22883:SF23">
    <property type="entry name" value="PALMITOYLTRANSFERASE ZDHHC6"/>
    <property type="match status" value="1"/>
</dbReference>
<evidence type="ECO:0000313" key="10">
    <source>
        <dbReference type="EMBL" id="CAD8054758.1"/>
    </source>
</evidence>
<evidence type="ECO:0000256" key="3">
    <source>
        <dbReference type="ARBA" id="ARBA00022692"/>
    </source>
</evidence>
<evidence type="ECO:0000256" key="7">
    <source>
        <dbReference type="ARBA" id="ARBA00038298"/>
    </source>
</evidence>
<dbReference type="GO" id="GO:0005794">
    <property type="term" value="C:Golgi apparatus"/>
    <property type="evidence" value="ECO:0007669"/>
    <property type="project" value="TreeGrafter"/>
</dbReference>
<sequence>MNLEKLSYKQILFLFYATSTYFFFYHYYGQSLLIAFLIIQLLLMLSHYQIVNTEPGPIKLKQTPIEIIQNNNLPSNFIIENEIQLQNKCKKCNMNWKPPKTHHCQTCNKCIHYRDHHCVWFNCCVGYKNLKYFCQFLIYFSIITLIHGITSVYKLLSMIYQFNQQGYINLQWSFIYNFLSFDFILILIQLLISFVGYKISNILLKDKFVQLPDLTTYHGQKGERYMYYKDFKSKLTRLLSKNILLWILPLPNKFNLNYLELTYPKVTAGKELLDYYLDQKDKDYPLYKIFEIND</sequence>
<feature type="transmembrane region" description="Helical" evidence="8">
    <location>
        <begin position="34"/>
        <end position="51"/>
    </location>
</feature>
<gene>
    <name evidence="10" type="ORF">PSON_ATCC_30995.1.T0080457</name>
</gene>
<evidence type="ECO:0000256" key="2">
    <source>
        <dbReference type="ARBA" id="ARBA00022679"/>
    </source>
</evidence>
<comment type="subcellular location">
    <subcellularLocation>
        <location evidence="1">Membrane</location>
        <topology evidence="1">Multi-pass membrane protein</topology>
    </subcellularLocation>
</comment>
<dbReference type="InterPro" id="IPR001594">
    <property type="entry name" value="Palmitoyltrfase_DHHC"/>
</dbReference>
<evidence type="ECO:0000259" key="9">
    <source>
        <dbReference type="Pfam" id="PF01529"/>
    </source>
</evidence>
<proteinExistence type="inferred from homology"/>
<evidence type="ECO:0000256" key="1">
    <source>
        <dbReference type="ARBA" id="ARBA00004141"/>
    </source>
</evidence>
<keyword evidence="4 8" id="KW-1133">Transmembrane helix</keyword>
<comment type="similarity">
    <text evidence="7">Belongs to the DHHC palmitoyltransferase family. PFA5 subfamily.</text>
</comment>
<accession>A0A8S1KI15</accession>
<evidence type="ECO:0000256" key="6">
    <source>
        <dbReference type="ARBA" id="ARBA00023315"/>
    </source>
</evidence>
<evidence type="ECO:0000256" key="8">
    <source>
        <dbReference type="RuleBase" id="RU079119"/>
    </source>
</evidence>
<keyword evidence="6 8" id="KW-0012">Acyltransferase</keyword>
<reference evidence="10" key="1">
    <citation type="submission" date="2021-01" db="EMBL/GenBank/DDBJ databases">
        <authorList>
            <consortium name="Genoscope - CEA"/>
            <person name="William W."/>
        </authorList>
    </citation>
    <scope>NUCLEOTIDE SEQUENCE</scope>
</reference>
<keyword evidence="2 8" id="KW-0808">Transferase</keyword>
<dbReference type="Proteomes" id="UP000692954">
    <property type="component" value="Unassembled WGS sequence"/>
</dbReference>
<feature type="domain" description="Palmitoyltransferase DHHC" evidence="9">
    <location>
        <begin position="86"/>
        <end position="197"/>
    </location>
</feature>
<dbReference type="EMBL" id="CAJJDN010000008">
    <property type="protein sequence ID" value="CAD8054758.1"/>
    <property type="molecule type" value="Genomic_DNA"/>
</dbReference>
<feature type="transmembrane region" description="Helical" evidence="8">
    <location>
        <begin position="136"/>
        <end position="162"/>
    </location>
</feature>
<dbReference type="InterPro" id="IPR039859">
    <property type="entry name" value="PFA4/ZDH16/20/ERF2-like"/>
</dbReference>
<comment type="domain">
    <text evidence="8">The DHHC domain is required for palmitoyltransferase activity.</text>
</comment>
<keyword evidence="11" id="KW-1185">Reference proteome</keyword>
<name>A0A8S1KI15_9CILI</name>
<evidence type="ECO:0000313" key="11">
    <source>
        <dbReference type="Proteomes" id="UP000692954"/>
    </source>
</evidence>
<comment type="caution">
    <text evidence="10">The sequence shown here is derived from an EMBL/GenBank/DDBJ whole genome shotgun (WGS) entry which is preliminary data.</text>
</comment>
<dbReference type="AlphaFoldDB" id="A0A8S1KI15"/>
<dbReference type="GO" id="GO:0005783">
    <property type="term" value="C:endoplasmic reticulum"/>
    <property type="evidence" value="ECO:0007669"/>
    <property type="project" value="TreeGrafter"/>
</dbReference>
<keyword evidence="5 8" id="KW-0472">Membrane</keyword>
<dbReference type="PANTHER" id="PTHR22883">
    <property type="entry name" value="ZINC FINGER DHHC DOMAIN CONTAINING PROTEIN"/>
    <property type="match status" value="1"/>
</dbReference>
<comment type="catalytic activity">
    <reaction evidence="8">
        <text>L-cysteinyl-[protein] + hexadecanoyl-CoA = S-hexadecanoyl-L-cysteinyl-[protein] + CoA</text>
        <dbReference type="Rhea" id="RHEA:36683"/>
        <dbReference type="Rhea" id="RHEA-COMP:10131"/>
        <dbReference type="Rhea" id="RHEA-COMP:11032"/>
        <dbReference type="ChEBI" id="CHEBI:29950"/>
        <dbReference type="ChEBI" id="CHEBI:57287"/>
        <dbReference type="ChEBI" id="CHEBI:57379"/>
        <dbReference type="ChEBI" id="CHEBI:74151"/>
        <dbReference type="EC" id="2.3.1.225"/>
    </reaction>
</comment>
<dbReference type="GO" id="GO:0019706">
    <property type="term" value="F:protein-cysteine S-palmitoyltransferase activity"/>
    <property type="evidence" value="ECO:0007669"/>
    <property type="project" value="UniProtKB-EC"/>
</dbReference>
<evidence type="ECO:0000256" key="4">
    <source>
        <dbReference type="ARBA" id="ARBA00022989"/>
    </source>
</evidence>
<dbReference type="GO" id="GO:0016020">
    <property type="term" value="C:membrane"/>
    <property type="evidence" value="ECO:0007669"/>
    <property type="project" value="UniProtKB-SubCell"/>
</dbReference>
<evidence type="ECO:0000256" key="5">
    <source>
        <dbReference type="ARBA" id="ARBA00023136"/>
    </source>
</evidence>
<dbReference type="OrthoDB" id="331948at2759"/>
<dbReference type="EC" id="2.3.1.225" evidence="8"/>
<keyword evidence="3 8" id="KW-0812">Transmembrane</keyword>
<dbReference type="PROSITE" id="PS50216">
    <property type="entry name" value="DHHC"/>
    <property type="match status" value="1"/>
</dbReference>
<dbReference type="GO" id="GO:0006612">
    <property type="term" value="P:protein targeting to membrane"/>
    <property type="evidence" value="ECO:0007669"/>
    <property type="project" value="TreeGrafter"/>
</dbReference>
<protein>
    <recommendedName>
        <fullName evidence="8">Palmitoyltransferase</fullName>
        <ecNumber evidence="8">2.3.1.225</ecNumber>
    </recommendedName>
</protein>
<feature type="transmembrane region" description="Helical" evidence="8">
    <location>
        <begin position="174"/>
        <end position="197"/>
    </location>
</feature>
<organism evidence="10 11">
    <name type="scientific">Paramecium sonneborni</name>
    <dbReference type="NCBI Taxonomy" id="65129"/>
    <lineage>
        <taxon>Eukaryota</taxon>
        <taxon>Sar</taxon>
        <taxon>Alveolata</taxon>
        <taxon>Ciliophora</taxon>
        <taxon>Intramacronucleata</taxon>
        <taxon>Oligohymenophorea</taxon>
        <taxon>Peniculida</taxon>
        <taxon>Parameciidae</taxon>
        <taxon>Paramecium</taxon>
    </lineage>
</organism>